<dbReference type="GeneID" id="110244192"/>
<organism evidence="1 2">
    <name type="scientific">Exaiptasia diaphana</name>
    <name type="common">Tropical sea anemone</name>
    <name type="synonym">Aiptasia pulchella</name>
    <dbReference type="NCBI Taxonomy" id="2652724"/>
    <lineage>
        <taxon>Eukaryota</taxon>
        <taxon>Metazoa</taxon>
        <taxon>Cnidaria</taxon>
        <taxon>Anthozoa</taxon>
        <taxon>Hexacorallia</taxon>
        <taxon>Actiniaria</taxon>
        <taxon>Aiptasiidae</taxon>
        <taxon>Exaiptasia</taxon>
    </lineage>
</organism>
<reference evidence="1" key="1">
    <citation type="submission" date="2022-11" db="UniProtKB">
        <authorList>
            <consortium name="EnsemblMetazoa"/>
        </authorList>
    </citation>
    <scope>IDENTIFICATION</scope>
</reference>
<dbReference type="KEGG" id="epa:110244192"/>
<protein>
    <submittedName>
        <fullName evidence="1">Uncharacterized protein</fullName>
    </submittedName>
</protein>
<dbReference type="AlphaFoldDB" id="A0A913XL50"/>
<accession>A0A913XL50</accession>
<dbReference type="OrthoDB" id="5988113at2759"/>
<keyword evidence="2" id="KW-1185">Reference proteome</keyword>
<sequence>MAKCGIGVIVDTECGASAHTSKGDGLMVTLAHCQRDISGHLQLMKINKGGISTEGELILCRAGIFEPAATKEEIVVCPKHRDQLGIYWRGQYKQCQVPSTIAAHSKTGTKGDRSLSRELSQAIFRRTKVLLPVGSSICRRCRELYACKEQTGSEMDHVL</sequence>
<evidence type="ECO:0000313" key="1">
    <source>
        <dbReference type="EnsemblMetazoa" id="XP_020906048.1"/>
    </source>
</evidence>
<name>A0A913XL50_EXADI</name>
<dbReference type="Proteomes" id="UP000887567">
    <property type="component" value="Unplaced"/>
</dbReference>
<evidence type="ECO:0000313" key="2">
    <source>
        <dbReference type="Proteomes" id="UP000887567"/>
    </source>
</evidence>
<dbReference type="RefSeq" id="XP_020906048.1">
    <property type="nucleotide sequence ID" value="XM_021050389.2"/>
</dbReference>
<proteinExistence type="predicted"/>
<dbReference type="EnsemblMetazoa" id="XM_021050389.2">
    <property type="protein sequence ID" value="XP_020906048.1"/>
    <property type="gene ID" value="LOC110244192"/>
</dbReference>
<dbReference type="OMA" id="ELYACKE"/>